<dbReference type="EMBL" id="CAJVPT010008178">
    <property type="protein sequence ID" value="CAG8549145.1"/>
    <property type="molecule type" value="Genomic_DNA"/>
</dbReference>
<organism evidence="1 2">
    <name type="scientific">Acaulospora colombiana</name>
    <dbReference type="NCBI Taxonomy" id="27376"/>
    <lineage>
        <taxon>Eukaryota</taxon>
        <taxon>Fungi</taxon>
        <taxon>Fungi incertae sedis</taxon>
        <taxon>Mucoromycota</taxon>
        <taxon>Glomeromycotina</taxon>
        <taxon>Glomeromycetes</taxon>
        <taxon>Diversisporales</taxon>
        <taxon>Acaulosporaceae</taxon>
        <taxon>Acaulospora</taxon>
    </lineage>
</organism>
<comment type="caution">
    <text evidence="1">The sequence shown here is derived from an EMBL/GenBank/DDBJ whole genome shotgun (WGS) entry which is preliminary data.</text>
</comment>
<accession>A0ACA9LVV1</accession>
<dbReference type="Proteomes" id="UP000789525">
    <property type="component" value="Unassembled WGS sequence"/>
</dbReference>
<evidence type="ECO:0000313" key="2">
    <source>
        <dbReference type="Proteomes" id="UP000789525"/>
    </source>
</evidence>
<evidence type="ECO:0000313" key="1">
    <source>
        <dbReference type="EMBL" id="CAG8549145.1"/>
    </source>
</evidence>
<proteinExistence type="predicted"/>
<reference evidence="1" key="1">
    <citation type="submission" date="2021-06" db="EMBL/GenBank/DDBJ databases">
        <authorList>
            <person name="Kallberg Y."/>
            <person name="Tangrot J."/>
            <person name="Rosling A."/>
        </authorList>
    </citation>
    <scope>NUCLEOTIDE SEQUENCE</scope>
    <source>
        <strain evidence="1">CL356</strain>
    </source>
</reference>
<protein>
    <submittedName>
        <fullName evidence="1">12832_t:CDS:1</fullName>
    </submittedName>
</protein>
<gene>
    <name evidence="1" type="ORF">ACOLOM_LOCUS4780</name>
</gene>
<sequence length="40" mass="4151">EIPKDNVSEGKKSLEVAAAVGVFGRGTDCRFDGIGIAVDE</sequence>
<keyword evidence="2" id="KW-1185">Reference proteome</keyword>
<name>A0ACA9LVV1_9GLOM</name>
<feature type="non-terminal residue" evidence="1">
    <location>
        <position position="1"/>
    </location>
</feature>